<dbReference type="Gene3D" id="1.10.10.10">
    <property type="entry name" value="Winged helix-like DNA-binding domain superfamily/Winged helix DNA-binding domain"/>
    <property type="match status" value="1"/>
</dbReference>
<dbReference type="CDD" id="cd00090">
    <property type="entry name" value="HTH_ARSR"/>
    <property type="match status" value="1"/>
</dbReference>
<dbReference type="InterPro" id="IPR011991">
    <property type="entry name" value="ArsR-like_HTH"/>
</dbReference>
<dbReference type="Proteomes" id="UP000444401">
    <property type="component" value="Unassembled WGS sequence"/>
</dbReference>
<comment type="caution">
    <text evidence="6">The sequence shown here is derived from an EMBL/GenBank/DDBJ whole genome shotgun (WGS) entry which is preliminary data.</text>
</comment>
<dbReference type="InterPro" id="IPR036388">
    <property type="entry name" value="WH-like_DNA-bd_sf"/>
</dbReference>
<dbReference type="PANTHER" id="PTHR33204:SF29">
    <property type="entry name" value="TRANSCRIPTIONAL REGULATOR"/>
    <property type="match status" value="1"/>
</dbReference>
<dbReference type="InterPro" id="IPR036390">
    <property type="entry name" value="WH_DNA-bd_sf"/>
</dbReference>
<reference evidence="6 7" key="1">
    <citation type="submission" date="2019-12" db="EMBL/GenBank/DDBJ databases">
        <title>Genomic-based taxomic classification of the family Erythrobacteraceae.</title>
        <authorList>
            <person name="Xu L."/>
        </authorList>
    </citation>
    <scope>NUCLEOTIDE SEQUENCE [LARGE SCALE GENOMIC DNA]</scope>
    <source>
        <strain evidence="6 7">H32</strain>
    </source>
</reference>
<evidence type="ECO:0000313" key="6">
    <source>
        <dbReference type="EMBL" id="MXO67227.1"/>
    </source>
</evidence>
<feature type="domain" description="HTH hxlR-type" evidence="5">
    <location>
        <begin position="21"/>
        <end position="119"/>
    </location>
</feature>
<evidence type="ECO:0000256" key="1">
    <source>
        <dbReference type="ARBA" id="ARBA00023015"/>
    </source>
</evidence>
<evidence type="ECO:0000256" key="4">
    <source>
        <dbReference type="SAM" id="MobiDB-lite"/>
    </source>
</evidence>
<dbReference type="PROSITE" id="PS51118">
    <property type="entry name" value="HTH_HXLR"/>
    <property type="match status" value="1"/>
</dbReference>
<evidence type="ECO:0000259" key="5">
    <source>
        <dbReference type="PROSITE" id="PS51118"/>
    </source>
</evidence>
<keyword evidence="2" id="KW-0238">DNA-binding</keyword>
<dbReference type="InterPro" id="IPR002577">
    <property type="entry name" value="HTH_HxlR"/>
</dbReference>
<dbReference type="PANTHER" id="PTHR33204">
    <property type="entry name" value="TRANSCRIPTIONAL REGULATOR, MARR FAMILY"/>
    <property type="match status" value="1"/>
</dbReference>
<gene>
    <name evidence="6" type="ORF">GRI72_00045</name>
</gene>
<keyword evidence="3" id="KW-0804">Transcription</keyword>
<organism evidence="6 7">
    <name type="scientific">Pelagerythrobacter marinus</name>
    <dbReference type="NCBI Taxonomy" id="538382"/>
    <lineage>
        <taxon>Bacteria</taxon>
        <taxon>Pseudomonadati</taxon>
        <taxon>Pseudomonadota</taxon>
        <taxon>Alphaproteobacteria</taxon>
        <taxon>Sphingomonadales</taxon>
        <taxon>Erythrobacteraceae</taxon>
        <taxon>Pelagerythrobacter</taxon>
    </lineage>
</organism>
<keyword evidence="7" id="KW-1185">Reference proteome</keyword>
<keyword evidence="1" id="KW-0805">Transcription regulation</keyword>
<dbReference type="Pfam" id="PF01638">
    <property type="entry name" value="HxlR"/>
    <property type="match status" value="1"/>
</dbReference>
<evidence type="ECO:0000256" key="3">
    <source>
        <dbReference type="ARBA" id="ARBA00023163"/>
    </source>
</evidence>
<dbReference type="EMBL" id="WTYO01000001">
    <property type="protein sequence ID" value="MXO67227.1"/>
    <property type="molecule type" value="Genomic_DNA"/>
</dbReference>
<protein>
    <submittedName>
        <fullName evidence="6">Transcriptional regulator</fullName>
    </submittedName>
</protein>
<sequence>MDTEPARGETGSGAPADGWRCPAERTLEFLAGKWRPMVIFWLLDGPLRFNALQRRLGGITHRTLSKTLKEMERDGLVARRDYGEIPPRVDYSLTARGRSLRPVLDAMAEWAADRHEADETTSAPAPAPGPHA</sequence>
<name>A0ABW9UTI6_9SPHN</name>
<evidence type="ECO:0000256" key="2">
    <source>
        <dbReference type="ARBA" id="ARBA00023125"/>
    </source>
</evidence>
<feature type="region of interest" description="Disordered" evidence="4">
    <location>
        <begin position="113"/>
        <end position="132"/>
    </location>
</feature>
<evidence type="ECO:0000313" key="7">
    <source>
        <dbReference type="Proteomes" id="UP000444401"/>
    </source>
</evidence>
<proteinExistence type="predicted"/>
<dbReference type="SUPFAM" id="SSF46785">
    <property type="entry name" value="Winged helix' DNA-binding domain"/>
    <property type="match status" value="1"/>
</dbReference>
<accession>A0ABW9UTI6</accession>